<accession>A0AA85K507</accession>
<sequence>MLLALSLQNSVDENESKEANFLRITFGRRRAQACLRWALDIMTYNQEIRIQPAIHPPMSILSNPKKSIYLQLHRNVLIRLPRYLITPQINLISSVSPSIKLSSASLISSISKTLKSNDTFKRKLNQSSEFLVNNSLSINNTAYLNTDIYQTLPAEICLHLAVCLLNERRHIGLQEATTRAAYVLHERILFLGIEHPATIQISRILDHIEHYLTKGQMITKSTKDESETSQLESSSVRLKLSTGRVSQNLLHSNRSPTSSSYRQISSIQKISNKFAKFPSSTSLLSEKSSRLLSSMSGTTRTNTPPSRLDYLQTRTKDTLKSSKYELTLRHLGKIHRMLSRRINRTNNQDRCLQFKLIKLQKEKKFFFLLINIEDK</sequence>
<name>A0AA85K507_TRIRE</name>
<reference evidence="1" key="1">
    <citation type="submission" date="2022-06" db="EMBL/GenBank/DDBJ databases">
        <authorList>
            <person name="Berger JAMES D."/>
            <person name="Berger JAMES D."/>
        </authorList>
    </citation>
    <scope>NUCLEOTIDE SEQUENCE [LARGE SCALE GENOMIC DNA]</scope>
</reference>
<organism evidence="1 2">
    <name type="scientific">Trichobilharzia regenti</name>
    <name type="common">Nasal bird schistosome</name>
    <dbReference type="NCBI Taxonomy" id="157069"/>
    <lineage>
        <taxon>Eukaryota</taxon>
        <taxon>Metazoa</taxon>
        <taxon>Spiralia</taxon>
        <taxon>Lophotrochozoa</taxon>
        <taxon>Platyhelminthes</taxon>
        <taxon>Trematoda</taxon>
        <taxon>Digenea</taxon>
        <taxon>Strigeidida</taxon>
        <taxon>Schistosomatoidea</taxon>
        <taxon>Schistosomatidae</taxon>
        <taxon>Trichobilharzia</taxon>
    </lineage>
</organism>
<keyword evidence="1" id="KW-1185">Reference proteome</keyword>
<reference evidence="2" key="2">
    <citation type="submission" date="2023-11" db="UniProtKB">
        <authorList>
            <consortium name="WormBaseParasite"/>
        </authorList>
    </citation>
    <scope>IDENTIFICATION</scope>
</reference>
<evidence type="ECO:0000313" key="2">
    <source>
        <dbReference type="WBParaSite" id="TREG1_63820.1"/>
    </source>
</evidence>
<dbReference type="Proteomes" id="UP000050795">
    <property type="component" value="Unassembled WGS sequence"/>
</dbReference>
<evidence type="ECO:0000313" key="1">
    <source>
        <dbReference type="Proteomes" id="UP000050795"/>
    </source>
</evidence>
<dbReference type="WBParaSite" id="TREG1_63820.1">
    <property type="protein sequence ID" value="TREG1_63820.1"/>
    <property type="gene ID" value="TREG1_63820"/>
</dbReference>
<proteinExistence type="predicted"/>
<dbReference type="AlphaFoldDB" id="A0AA85K507"/>
<protein>
    <submittedName>
        <fullName evidence="2">Phosphorylase b kinase regulatory subunit</fullName>
    </submittedName>
</protein>